<dbReference type="InterPro" id="IPR002901">
    <property type="entry name" value="MGlyc_endo_b_GlcNAc-like_dom"/>
</dbReference>
<dbReference type="InterPro" id="IPR053195">
    <property type="entry name" value="Bax-like"/>
</dbReference>
<gene>
    <name evidence="2" type="ORF">CF168_10160</name>
</gene>
<dbReference type="KEGG" id="sbj:CF168_10160"/>
<evidence type="ECO:0000313" key="3">
    <source>
        <dbReference type="Proteomes" id="UP000198367"/>
    </source>
</evidence>
<dbReference type="Pfam" id="PF01832">
    <property type="entry name" value="Glucosaminidase"/>
    <property type="match status" value="1"/>
</dbReference>
<evidence type="ECO:0000259" key="1">
    <source>
        <dbReference type="Pfam" id="PF01832"/>
    </source>
</evidence>
<sequence length="270" mass="30409">MKTGRIGSFTLALALVILAIFSLRVWLIPTIDEPESIVNQLENSVDPVTQVPDFSAINDVAEKKRAFFDFLRPIIQQQNAIIATERDFITDMLALVENDSTLSDKQLAQLNQLFDKYQYAARNVDAKSLNSLLKRVDIIPESMVLIQAANESGWGSSRFAREGFNFFGEWCFSNGCGIVPSSRGSGKTHEVKVFPSVDASVSSYMRNLNSNTAYTLFRSIRADLRSQEAELSADQLIYGLVNYSERQEAYIDELLDMLRHNEKYLVKADV</sequence>
<name>A0A220UNG1_9GAMM</name>
<dbReference type="AlphaFoldDB" id="A0A220UNG1"/>
<dbReference type="EMBL" id="CP022358">
    <property type="protein sequence ID" value="ASK69203.1"/>
    <property type="molecule type" value="Genomic_DNA"/>
</dbReference>
<keyword evidence="3" id="KW-1185">Reference proteome</keyword>
<feature type="domain" description="Mannosyl-glycoprotein endo-beta-N-acetylglucosamidase-like" evidence="1">
    <location>
        <begin position="128"/>
        <end position="261"/>
    </location>
</feature>
<dbReference type="Gene3D" id="1.10.530.10">
    <property type="match status" value="1"/>
</dbReference>
<organism evidence="2 3">
    <name type="scientific">Shewanella bicestrii</name>
    <dbReference type="NCBI Taxonomy" id="2018305"/>
    <lineage>
        <taxon>Bacteria</taxon>
        <taxon>Pseudomonadati</taxon>
        <taxon>Pseudomonadota</taxon>
        <taxon>Gammaproteobacteria</taxon>
        <taxon>Alteromonadales</taxon>
        <taxon>Shewanellaceae</taxon>
        <taxon>Shewanella</taxon>
    </lineage>
</organism>
<dbReference type="PANTHER" id="PTHR40572">
    <property type="entry name" value="PROTEIN BAX"/>
    <property type="match status" value="1"/>
</dbReference>
<evidence type="ECO:0000313" key="2">
    <source>
        <dbReference type="EMBL" id="ASK69203.1"/>
    </source>
</evidence>
<dbReference type="RefSeq" id="WP_089067761.1">
    <property type="nucleotide sequence ID" value="NZ_CP022358.1"/>
</dbReference>
<dbReference type="GO" id="GO:0004040">
    <property type="term" value="F:amidase activity"/>
    <property type="evidence" value="ECO:0007669"/>
    <property type="project" value="InterPro"/>
</dbReference>
<accession>A0A220UNG1</accession>
<dbReference type="PANTHER" id="PTHR40572:SF1">
    <property type="entry name" value="PROTEIN BAX"/>
    <property type="match status" value="1"/>
</dbReference>
<proteinExistence type="predicted"/>
<reference evidence="2 3" key="1">
    <citation type="submission" date="2017-07" db="EMBL/GenBank/DDBJ databases">
        <title>Phenotypical and genomic characterization of a clinical isolate of Shewanella bicestrii sp. nov. producing an extended-spectrum beta-lactamase and a new oxacillinase variant.</title>
        <authorList>
            <person name="Jousset A.B."/>
            <person name="Bonnin R.A."/>
            <person name="Girlich D."/>
            <person name="Dabos L."/>
            <person name="Potron A."/>
            <person name="Dortet L."/>
            <person name="Glaser P."/>
            <person name="Naas T."/>
        </authorList>
    </citation>
    <scope>NUCLEOTIDE SEQUENCE [LARGE SCALE GENOMIC DNA]</scope>
    <source>
        <strain evidence="2 3">JAB-1</strain>
    </source>
</reference>
<dbReference type="Proteomes" id="UP000198367">
    <property type="component" value="Chromosome"/>
</dbReference>
<protein>
    <submittedName>
        <fullName evidence="2">Glucosaminidase</fullName>
    </submittedName>
</protein>